<sequence length="93" mass="10944">MERLEHSVKSFVPEFRRLLRAEMAKHWGYVPMENLDSGCGMLPSTDGMNKCWETKFETKMTPKKKETEENNMKKIEMETKERGAENVPVNFMI</sequence>
<name>A0A392SK46_9FABA</name>
<dbReference type="EMBL" id="LXQA010383645">
    <property type="protein sequence ID" value="MCI48246.1"/>
    <property type="molecule type" value="Genomic_DNA"/>
</dbReference>
<protein>
    <submittedName>
        <fullName evidence="2">Uncharacterized protein</fullName>
    </submittedName>
</protein>
<reference evidence="2 3" key="1">
    <citation type="journal article" date="2018" name="Front. Plant Sci.">
        <title>Red Clover (Trifolium pratense) and Zigzag Clover (T. medium) - A Picture of Genomic Similarities and Differences.</title>
        <authorList>
            <person name="Dluhosova J."/>
            <person name="Istvanek J."/>
            <person name="Nedelnik J."/>
            <person name="Repkova J."/>
        </authorList>
    </citation>
    <scope>NUCLEOTIDE SEQUENCE [LARGE SCALE GENOMIC DNA]</scope>
    <source>
        <strain evidence="3">cv. 10/8</strain>
        <tissue evidence="2">Leaf</tissue>
    </source>
</reference>
<feature type="non-terminal residue" evidence="2">
    <location>
        <position position="93"/>
    </location>
</feature>
<dbReference type="AlphaFoldDB" id="A0A392SK46"/>
<evidence type="ECO:0000313" key="2">
    <source>
        <dbReference type="EMBL" id="MCI48246.1"/>
    </source>
</evidence>
<keyword evidence="3" id="KW-1185">Reference proteome</keyword>
<accession>A0A392SK46</accession>
<dbReference type="Proteomes" id="UP000265520">
    <property type="component" value="Unassembled WGS sequence"/>
</dbReference>
<feature type="region of interest" description="Disordered" evidence="1">
    <location>
        <begin position="61"/>
        <end position="93"/>
    </location>
</feature>
<proteinExistence type="predicted"/>
<evidence type="ECO:0000313" key="3">
    <source>
        <dbReference type="Proteomes" id="UP000265520"/>
    </source>
</evidence>
<evidence type="ECO:0000256" key="1">
    <source>
        <dbReference type="SAM" id="MobiDB-lite"/>
    </source>
</evidence>
<comment type="caution">
    <text evidence="2">The sequence shown here is derived from an EMBL/GenBank/DDBJ whole genome shotgun (WGS) entry which is preliminary data.</text>
</comment>
<feature type="compositionally biased region" description="Basic and acidic residues" evidence="1">
    <location>
        <begin position="61"/>
        <end position="84"/>
    </location>
</feature>
<organism evidence="2 3">
    <name type="scientific">Trifolium medium</name>
    <dbReference type="NCBI Taxonomy" id="97028"/>
    <lineage>
        <taxon>Eukaryota</taxon>
        <taxon>Viridiplantae</taxon>
        <taxon>Streptophyta</taxon>
        <taxon>Embryophyta</taxon>
        <taxon>Tracheophyta</taxon>
        <taxon>Spermatophyta</taxon>
        <taxon>Magnoliopsida</taxon>
        <taxon>eudicotyledons</taxon>
        <taxon>Gunneridae</taxon>
        <taxon>Pentapetalae</taxon>
        <taxon>rosids</taxon>
        <taxon>fabids</taxon>
        <taxon>Fabales</taxon>
        <taxon>Fabaceae</taxon>
        <taxon>Papilionoideae</taxon>
        <taxon>50 kb inversion clade</taxon>
        <taxon>NPAAA clade</taxon>
        <taxon>Hologalegina</taxon>
        <taxon>IRL clade</taxon>
        <taxon>Trifolieae</taxon>
        <taxon>Trifolium</taxon>
    </lineage>
</organism>